<dbReference type="OrthoDB" id="9796485at2"/>
<dbReference type="EMBL" id="CP008876">
    <property type="protein sequence ID" value="AIF65851.1"/>
    <property type="molecule type" value="Genomic_DNA"/>
</dbReference>
<dbReference type="RefSeq" id="WP_038558773.1">
    <property type="nucleotide sequence ID" value="NZ_CP008876.1"/>
</dbReference>
<feature type="domain" description="Isochorismatase-like" evidence="3">
    <location>
        <begin position="3"/>
        <end position="181"/>
    </location>
</feature>
<dbReference type="AlphaFoldDB" id="A0A075LI09"/>
<dbReference type="SUPFAM" id="SSF52499">
    <property type="entry name" value="Isochorismatase-like hydrolases"/>
    <property type="match status" value="1"/>
</dbReference>
<sequence>MKALINIDYTNDFVAEDGALTCGVPGREIEERLTAITSEFIENGDYVVFAIDKHEEKDAYHPETKLYPPHNIDGTEGRALYGKLSEAYESAKRELNVYYMDKTRYSAFAGTDLLQRLNERGIKEIHAVGVATDICVFHTLVDAYNYGFKIVVHSDAVASFNQEGHAYALHHFKSALGAEITEGGAEK</sequence>
<organism evidence="4 5">
    <name type="scientific">Terribacillus saccharophilus</name>
    <dbReference type="NCBI Taxonomy" id="361277"/>
    <lineage>
        <taxon>Bacteria</taxon>
        <taxon>Bacillati</taxon>
        <taxon>Bacillota</taxon>
        <taxon>Bacilli</taxon>
        <taxon>Bacillales</taxon>
        <taxon>Bacillaceae</taxon>
        <taxon>Terribacillus</taxon>
    </lineage>
</organism>
<dbReference type="InterPro" id="IPR036380">
    <property type="entry name" value="Isochorismatase-like_sf"/>
</dbReference>
<comment type="similarity">
    <text evidence="1">Belongs to the isochorismatase family.</text>
</comment>
<dbReference type="Gene3D" id="3.40.50.850">
    <property type="entry name" value="Isochorismatase-like"/>
    <property type="match status" value="1"/>
</dbReference>
<dbReference type="Pfam" id="PF00857">
    <property type="entry name" value="Isochorismatase"/>
    <property type="match status" value="1"/>
</dbReference>
<evidence type="ECO:0000259" key="3">
    <source>
        <dbReference type="Pfam" id="PF00857"/>
    </source>
</evidence>
<dbReference type="PANTHER" id="PTHR43540">
    <property type="entry name" value="PEROXYUREIDOACRYLATE/UREIDOACRYLATE AMIDOHYDROLASE-RELATED"/>
    <property type="match status" value="1"/>
</dbReference>
<keyword evidence="2" id="KW-0378">Hydrolase</keyword>
<dbReference type="CDD" id="cd00431">
    <property type="entry name" value="cysteine_hydrolases"/>
    <property type="match status" value="1"/>
</dbReference>
<dbReference type="GO" id="GO:0016787">
    <property type="term" value="F:hydrolase activity"/>
    <property type="evidence" value="ECO:0007669"/>
    <property type="project" value="UniProtKB-KW"/>
</dbReference>
<gene>
    <name evidence="4" type="ORF">GZ22_03770</name>
</gene>
<dbReference type="PANTHER" id="PTHR43540:SF10">
    <property type="entry name" value="ISOCHORISMATASE"/>
    <property type="match status" value="1"/>
</dbReference>
<accession>A0A075LI09</accession>
<protein>
    <submittedName>
        <fullName evidence="4">Isochorismatase</fullName>
    </submittedName>
</protein>
<dbReference type="GeneID" id="34221899"/>
<name>A0A075LI09_9BACI</name>
<dbReference type="KEGG" id="tap:GZ22_03770"/>
<evidence type="ECO:0000256" key="1">
    <source>
        <dbReference type="ARBA" id="ARBA00006336"/>
    </source>
</evidence>
<evidence type="ECO:0000313" key="4">
    <source>
        <dbReference type="EMBL" id="AIF65851.1"/>
    </source>
</evidence>
<reference evidence="4 5" key="1">
    <citation type="submission" date="2014-07" db="EMBL/GenBank/DDBJ databases">
        <title>Complete genome sequence of a moderately halophilic bacterium Terribacillus aidingensis MP602, isolated from Cryptomeria fortunei in Tianmu mountain in China.</title>
        <authorList>
            <person name="Wang Y."/>
            <person name="Lu P."/>
            <person name="Zhang L."/>
        </authorList>
    </citation>
    <scope>NUCLEOTIDE SEQUENCE [LARGE SCALE GENOMIC DNA]</scope>
    <source>
        <strain evidence="4 5">MP602</strain>
    </source>
</reference>
<dbReference type="InterPro" id="IPR000868">
    <property type="entry name" value="Isochorismatase-like_dom"/>
</dbReference>
<proteinExistence type="inferred from homology"/>
<dbReference type="InterPro" id="IPR050272">
    <property type="entry name" value="Isochorismatase-like_hydrls"/>
</dbReference>
<dbReference type="Proteomes" id="UP000027980">
    <property type="component" value="Chromosome"/>
</dbReference>
<evidence type="ECO:0000313" key="5">
    <source>
        <dbReference type="Proteomes" id="UP000027980"/>
    </source>
</evidence>
<evidence type="ECO:0000256" key="2">
    <source>
        <dbReference type="ARBA" id="ARBA00022801"/>
    </source>
</evidence>
<dbReference type="HOGENOM" id="CLU_068979_12_1_9"/>